<evidence type="ECO:0000259" key="9">
    <source>
        <dbReference type="Pfam" id="PF04997"/>
    </source>
</evidence>
<gene>
    <name evidence="10" type="ORF">MNEG_11270</name>
</gene>
<protein>
    <recommendedName>
        <fullName evidence="2">DNA-directed RNA polymerase</fullName>
        <ecNumber evidence="2">2.7.7.6</ecNumber>
    </recommendedName>
</protein>
<evidence type="ECO:0000256" key="5">
    <source>
        <dbReference type="ARBA" id="ARBA00022695"/>
    </source>
</evidence>
<accession>A0A0D2LZ88</accession>
<evidence type="ECO:0000313" key="11">
    <source>
        <dbReference type="Proteomes" id="UP000054498"/>
    </source>
</evidence>
<dbReference type="Proteomes" id="UP000054498">
    <property type="component" value="Unassembled WGS sequence"/>
</dbReference>
<keyword evidence="8" id="KW-0804">Transcription</keyword>
<evidence type="ECO:0000256" key="7">
    <source>
        <dbReference type="ARBA" id="ARBA00022833"/>
    </source>
</evidence>
<dbReference type="EC" id="2.7.7.6" evidence="2"/>
<dbReference type="Gene3D" id="4.10.860.120">
    <property type="entry name" value="RNA polymerase II, clamp domain"/>
    <property type="match status" value="1"/>
</dbReference>
<dbReference type="RefSeq" id="XP_013895709.1">
    <property type="nucleotide sequence ID" value="XM_014040255.1"/>
</dbReference>
<keyword evidence="5 10" id="KW-0548">Nucleotidyltransferase</keyword>
<dbReference type="InterPro" id="IPR044893">
    <property type="entry name" value="RNA_pol_Rpb1_clamp_domain"/>
</dbReference>
<dbReference type="Pfam" id="PF04997">
    <property type="entry name" value="RNA_pol_Rpb1_1"/>
    <property type="match status" value="1"/>
</dbReference>
<dbReference type="EMBL" id="KK102885">
    <property type="protein sequence ID" value="KIY96689.1"/>
    <property type="molecule type" value="Genomic_DNA"/>
</dbReference>
<evidence type="ECO:0000256" key="6">
    <source>
        <dbReference type="ARBA" id="ARBA00022723"/>
    </source>
</evidence>
<dbReference type="OrthoDB" id="1728298at2759"/>
<feature type="domain" description="RNA polymerase Rpb1" evidence="9">
    <location>
        <begin position="3"/>
        <end position="101"/>
    </location>
</feature>
<keyword evidence="3 10" id="KW-0240">DNA-directed RNA polymerase</keyword>
<dbReference type="KEGG" id="mng:MNEG_11270"/>
<evidence type="ECO:0000256" key="1">
    <source>
        <dbReference type="ARBA" id="ARBA00007207"/>
    </source>
</evidence>
<dbReference type="GO" id="GO:0003677">
    <property type="term" value="F:DNA binding"/>
    <property type="evidence" value="ECO:0007669"/>
    <property type="project" value="InterPro"/>
</dbReference>
<comment type="similarity">
    <text evidence="1">Belongs to the RNA polymerase beta' chain family. RpoC1 subfamily.</text>
</comment>
<keyword evidence="4 10" id="KW-0808">Transferase</keyword>
<dbReference type="SUPFAM" id="SSF64484">
    <property type="entry name" value="beta and beta-prime subunits of DNA dependent RNA-polymerase"/>
    <property type="match status" value="1"/>
</dbReference>
<evidence type="ECO:0000256" key="2">
    <source>
        <dbReference type="ARBA" id="ARBA00012418"/>
    </source>
</evidence>
<dbReference type="GO" id="GO:0000428">
    <property type="term" value="C:DNA-directed RNA polymerase complex"/>
    <property type="evidence" value="ECO:0007669"/>
    <property type="project" value="UniProtKB-KW"/>
</dbReference>
<sequence length="121" mass="13850">MAICDTCNLKLADCAGHFGYITLELPVFHIGYFKNTLNVLQCICKTCSRLLLPDSEKRKWSRKFRNPRLERVPREQMFRKVNDICKRQRICPHCGAYNGVVKWVPAAPASRAPCALASQPR</sequence>
<keyword evidence="7" id="KW-0862">Zinc</keyword>
<dbReference type="GeneID" id="25728516"/>
<keyword evidence="11" id="KW-1185">Reference proteome</keyword>
<evidence type="ECO:0000256" key="8">
    <source>
        <dbReference type="ARBA" id="ARBA00023163"/>
    </source>
</evidence>
<dbReference type="GO" id="GO:0006351">
    <property type="term" value="P:DNA-templated transcription"/>
    <property type="evidence" value="ECO:0007669"/>
    <property type="project" value="InterPro"/>
</dbReference>
<dbReference type="InterPro" id="IPR007080">
    <property type="entry name" value="RNA_pol_Rpb1_1"/>
</dbReference>
<dbReference type="InterPro" id="IPR015700">
    <property type="entry name" value="RPC1"/>
</dbReference>
<proteinExistence type="inferred from homology"/>
<dbReference type="GO" id="GO:0046872">
    <property type="term" value="F:metal ion binding"/>
    <property type="evidence" value="ECO:0007669"/>
    <property type="project" value="UniProtKB-KW"/>
</dbReference>
<name>A0A0D2LZ88_9CHLO</name>
<evidence type="ECO:0000313" key="10">
    <source>
        <dbReference type="EMBL" id="KIY96689.1"/>
    </source>
</evidence>
<dbReference type="PANTHER" id="PTHR48446:SF1">
    <property type="entry name" value="DNA-DIRECTED RNA POLYMERASE SUBUNIT BETA' N-TERMINAL SECTION"/>
    <property type="match status" value="1"/>
</dbReference>
<reference evidence="10 11" key="1">
    <citation type="journal article" date="2013" name="BMC Genomics">
        <title>Reconstruction of the lipid metabolism for the microalga Monoraphidium neglectum from its genome sequence reveals characteristics suitable for biofuel production.</title>
        <authorList>
            <person name="Bogen C."/>
            <person name="Al-Dilaimi A."/>
            <person name="Albersmeier A."/>
            <person name="Wichmann J."/>
            <person name="Grundmann M."/>
            <person name="Rupp O."/>
            <person name="Lauersen K.J."/>
            <person name="Blifernez-Klassen O."/>
            <person name="Kalinowski J."/>
            <person name="Goesmann A."/>
            <person name="Mussgnug J.H."/>
            <person name="Kruse O."/>
        </authorList>
    </citation>
    <scope>NUCLEOTIDE SEQUENCE [LARGE SCALE GENOMIC DNA]</scope>
    <source>
        <strain evidence="10 11">SAG 48.87</strain>
    </source>
</reference>
<evidence type="ECO:0000256" key="4">
    <source>
        <dbReference type="ARBA" id="ARBA00022679"/>
    </source>
</evidence>
<dbReference type="AlphaFoldDB" id="A0A0D2LZ88"/>
<organism evidence="10 11">
    <name type="scientific">Monoraphidium neglectum</name>
    <dbReference type="NCBI Taxonomy" id="145388"/>
    <lineage>
        <taxon>Eukaryota</taxon>
        <taxon>Viridiplantae</taxon>
        <taxon>Chlorophyta</taxon>
        <taxon>core chlorophytes</taxon>
        <taxon>Chlorophyceae</taxon>
        <taxon>CS clade</taxon>
        <taxon>Sphaeropleales</taxon>
        <taxon>Selenastraceae</taxon>
        <taxon>Monoraphidium</taxon>
    </lineage>
</organism>
<keyword evidence="6" id="KW-0479">Metal-binding</keyword>
<dbReference type="PANTHER" id="PTHR48446">
    <property type="entry name" value="DNA-DIRECTED RNA POLYMERASE SUBUNIT BETA' N-TERMINAL SECTION"/>
    <property type="match status" value="1"/>
</dbReference>
<evidence type="ECO:0000256" key="3">
    <source>
        <dbReference type="ARBA" id="ARBA00022478"/>
    </source>
</evidence>
<dbReference type="GO" id="GO:0003899">
    <property type="term" value="F:DNA-directed RNA polymerase activity"/>
    <property type="evidence" value="ECO:0007669"/>
    <property type="project" value="UniProtKB-EC"/>
</dbReference>
<dbReference type="STRING" id="145388.A0A0D2LZ88"/>